<protein>
    <submittedName>
        <fullName evidence="1">L-rhamnose mutarotase</fullName>
    </submittedName>
</protein>
<organism evidence="1 2">
    <name type="scientific">Niabella ginsengisoli</name>
    <dbReference type="NCBI Taxonomy" id="522298"/>
    <lineage>
        <taxon>Bacteria</taxon>
        <taxon>Pseudomonadati</taxon>
        <taxon>Bacteroidota</taxon>
        <taxon>Chitinophagia</taxon>
        <taxon>Chitinophagales</taxon>
        <taxon>Chitinophagaceae</taxon>
        <taxon>Niabella</taxon>
    </lineage>
</organism>
<name>A0ABS9SFS8_9BACT</name>
<accession>A0ABS9SFS8</accession>
<sequence length="53" mass="6126">MLIVCDAAHSIVDTFVFANIIKPNNMQRIAFKMKLLQGFEEEYKKDMTTFGLN</sequence>
<dbReference type="Proteomes" id="UP001202248">
    <property type="component" value="Unassembled WGS sequence"/>
</dbReference>
<evidence type="ECO:0000313" key="1">
    <source>
        <dbReference type="EMBL" id="MCH5597222.1"/>
    </source>
</evidence>
<gene>
    <name evidence="1" type="ORF">MKP09_04550</name>
</gene>
<reference evidence="1 2" key="1">
    <citation type="submission" date="2022-02" db="EMBL/GenBank/DDBJ databases">
        <authorList>
            <person name="Min J."/>
        </authorList>
    </citation>
    <scope>NUCLEOTIDE SEQUENCE [LARGE SCALE GENOMIC DNA]</scope>
    <source>
        <strain evidence="1 2">GR10-1</strain>
    </source>
</reference>
<dbReference type="EMBL" id="JAKWBL010000001">
    <property type="protein sequence ID" value="MCH5597222.1"/>
    <property type="molecule type" value="Genomic_DNA"/>
</dbReference>
<dbReference type="RefSeq" id="WP_240826622.1">
    <property type="nucleotide sequence ID" value="NZ_JAKWBL010000001.1"/>
</dbReference>
<proteinExistence type="predicted"/>
<keyword evidence="2" id="KW-1185">Reference proteome</keyword>
<evidence type="ECO:0000313" key="2">
    <source>
        <dbReference type="Proteomes" id="UP001202248"/>
    </source>
</evidence>
<comment type="caution">
    <text evidence="1">The sequence shown here is derived from an EMBL/GenBank/DDBJ whole genome shotgun (WGS) entry which is preliminary data.</text>
</comment>